<dbReference type="OrthoDB" id="9800631at2"/>
<dbReference type="AlphaFoldDB" id="A0A1T5AA72"/>
<evidence type="ECO:0000313" key="4">
    <source>
        <dbReference type="Proteomes" id="UP000189981"/>
    </source>
</evidence>
<dbReference type="EMBL" id="FUYR01000001">
    <property type="protein sequence ID" value="SKB31573.1"/>
    <property type="molecule type" value="Genomic_DNA"/>
</dbReference>
<feature type="domain" description="Activator of Hsp90 ATPase homologue 1/2-like C-terminal" evidence="2">
    <location>
        <begin position="18"/>
        <end position="144"/>
    </location>
</feature>
<dbReference type="Pfam" id="PF08327">
    <property type="entry name" value="AHSA1"/>
    <property type="match status" value="1"/>
</dbReference>
<dbReference type="Proteomes" id="UP000189981">
    <property type="component" value="Unassembled WGS sequence"/>
</dbReference>
<name>A0A1T5AA72_9SPHI</name>
<comment type="similarity">
    <text evidence="1">Belongs to the AHA1 family.</text>
</comment>
<dbReference type="STRING" id="572036.SAMN05661099_0484"/>
<keyword evidence="4" id="KW-1185">Reference proteome</keyword>
<reference evidence="4" key="1">
    <citation type="submission" date="2017-02" db="EMBL/GenBank/DDBJ databases">
        <authorList>
            <person name="Varghese N."/>
            <person name="Submissions S."/>
        </authorList>
    </citation>
    <scope>NUCLEOTIDE SEQUENCE [LARGE SCALE GENOMIC DNA]</scope>
    <source>
        <strain evidence="4">DSM 22385</strain>
    </source>
</reference>
<dbReference type="InterPro" id="IPR013538">
    <property type="entry name" value="ASHA1/2-like_C"/>
</dbReference>
<proteinExistence type="inferred from homology"/>
<organism evidence="3 4">
    <name type="scientific">Daejeonella lutea</name>
    <dbReference type="NCBI Taxonomy" id="572036"/>
    <lineage>
        <taxon>Bacteria</taxon>
        <taxon>Pseudomonadati</taxon>
        <taxon>Bacteroidota</taxon>
        <taxon>Sphingobacteriia</taxon>
        <taxon>Sphingobacteriales</taxon>
        <taxon>Sphingobacteriaceae</taxon>
        <taxon>Daejeonella</taxon>
    </lineage>
</organism>
<accession>A0A1T5AA72</accession>
<sequence length="163" mass="19001">MNDFDWTSFTKRIAIRAGIAEIYDAWTKSEELQKWFLEKATFYNSDKSLEPRVSAYAGNSYTWIWYLYEDAMNGRITAANWKDFLQFTFEGECLVDVKLSEDNGYTIVELRHHNIPTDDNSKKFIRLGCSNGWGFYLTNLKSIYEGGIDLRNKDSNLSPMINN</sequence>
<protein>
    <submittedName>
        <fullName evidence="3">Activator of Hsp90 ATPase homolog 1-like protein</fullName>
    </submittedName>
</protein>
<dbReference type="SUPFAM" id="SSF55961">
    <property type="entry name" value="Bet v1-like"/>
    <property type="match status" value="1"/>
</dbReference>
<dbReference type="RefSeq" id="WP_079701034.1">
    <property type="nucleotide sequence ID" value="NZ_FUYR01000001.1"/>
</dbReference>
<evidence type="ECO:0000259" key="2">
    <source>
        <dbReference type="Pfam" id="PF08327"/>
    </source>
</evidence>
<evidence type="ECO:0000256" key="1">
    <source>
        <dbReference type="ARBA" id="ARBA00006817"/>
    </source>
</evidence>
<dbReference type="Gene3D" id="3.30.530.20">
    <property type="match status" value="1"/>
</dbReference>
<dbReference type="CDD" id="cd07814">
    <property type="entry name" value="SRPBCC_CalC_Aha1-like"/>
    <property type="match status" value="1"/>
</dbReference>
<gene>
    <name evidence="3" type="ORF">SAMN05661099_0484</name>
</gene>
<evidence type="ECO:0000313" key="3">
    <source>
        <dbReference type="EMBL" id="SKB31573.1"/>
    </source>
</evidence>
<dbReference type="InterPro" id="IPR023393">
    <property type="entry name" value="START-like_dom_sf"/>
</dbReference>